<dbReference type="SUPFAM" id="SSF56042">
    <property type="entry name" value="PurM C-terminal domain-like"/>
    <property type="match status" value="2"/>
</dbReference>
<dbReference type="EMBL" id="MU853778">
    <property type="protein sequence ID" value="KAK3941922.1"/>
    <property type="molecule type" value="Genomic_DNA"/>
</dbReference>
<evidence type="ECO:0000259" key="21">
    <source>
        <dbReference type="Pfam" id="PF22689"/>
    </source>
</evidence>
<dbReference type="Pfam" id="PF18072">
    <property type="entry name" value="FGAR-AT_linker"/>
    <property type="match status" value="1"/>
</dbReference>
<evidence type="ECO:0000256" key="7">
    <source>
        <dbReference type="ARBA" id="ARBA00022723"/>
    </source>
</evidence>
<evidence type="ECO:0000256" key="5">
    <source>
        <dbReference type="ARBA" id="ARBA00022490"/>
    </source>
</evidence>
<dbReference type="Gene3D" id="3.30.1330.10">
    <property type="entry name" value="PurM-like, N-terminal domain"/>
    <property type="match status" value="2"/>
</dbReference>
<evidence type="ECO:0000256" key="2">
    <source>
        <dbReference type="ARBA" id="ARBA00004920"/>
    </source>
</evidence>
<evidence type="ECO:0000256" key="10">
    <source>
        <dbReference type="ARBA" id="ARBA00022840"/>
    </source>
</evidence>
<evidence type="ECO:0000256" key="17">
    <source>
        <dbReference type="ARBA" id="ARBA00071729"/>
    </source>
</evidence>
<reference evidence="23" key="1">
    <citation type="journal article" date="2023" name="Mol. Phylogenet. Evol.">
        <title>Genome-scale phylogeny and comparative genomics of the fungal order Sordariales.</title>
        <authorList>
            <person name="Hensen N."/>
            <person name="Bonometti L."/>
            <person name="Westerberg I."/>
            <person name="Brannstrom I.O."/>
            <person name="Guillou S."/>
            <person name="Cros-Aarteil S."/>
            <person name="Calhoun S."/>
            <person name="Haridas S."/>
            <person name="Kuo A."/>
            <person name="Mondo S."/>
            <person name="Pangilinan J."/>
            <person name="Riley R."/>
            <person name="LaButti K."/>
            <person name="Andreopoulos B."/>
            <person name="Lipzen A."/>
            <person name="Chen C."/>
            <person name="Yan M."/>
            <person name="Daum C."/>
            <person name="Ng V."/>
            <person name="Clum A."/>
            <person name="Steindorff A."/>
            <person name="Ohm R.A."/>
            <person name="Martin F."/>
            <person name="Silar P."/>
            <person name="Natvig D.O."/>
            <person name="Lalanne C."/>
            <person name="Gautier V."/>
            <person name="Ament-Velasquez S.L."/>
            <person name="Kruys A."/>
            <person name="Hutchinson M.I."/>
            <person name="Powell A.J."/>
            <person name="Barry K."/>
            <person name="Miller A.N."/>
            <person name="Grigoriev I.V."/>
            <person name="Debuchy R."/>
            <person name="Gladieux P."/>
            <person name="Hiltunen Thoren M."/>
            <person name="Johannesson H."/>
        </authorList>
    </citation>
    <scope>NUCLEOTIDE SEQUENCE [LARGE SCALE GENOMIC DNA]</scope>
    <source>
        <strain evidence="23">CBS 340.73</strain>
    </source>
</reference>
<evidence type="ECO:0000256" key="9">
    <source>
        <dbReference type="ARBA" id="ARBA00022755"/>
    </source>
</evidence>
<evidence type="ECO:0000256" key="14">
    <source>
        <dbReference type="ARBA" id="ARBA00032632"/>
    </source>
</evidence>
<dbReference type="CDD" id="cd01740">
    <property type="entry name" value="GATase1_FGAR_AT"/>
    <property type="match status" value="1"/>
</dbReference>
<feature type="domain" description="PurM-like C-terminal" evidence="18">
    <location>
        <begin position="443"/>
        <end position="598"/>
    </location>
</feature>
<dbReference type="GO" id="GO:0004642">
    <property type="term" value="F:phosphoribosylformylglycinamidine synthase activity"/>
    <property type="evidence" value="ECO:0007669"/>
    <property type="project" value="UniProtKB-EC"/>
</dbReference>
<dbReference type="FunFam" id="3.40.50.880:FF:000008">
    <property type="entry name" value="Phosphoribosylformylglycinamidine synthase"/>
    <property type="match status" value="1"/>
</dbReference>
<dbReference type="GO" id="GO:0005524">
    <property type="term" value="F:ATP binding"/>
    <property type="evidence" value="ECO:0007669"/>
    <property type="project" value="UniProtKB-KW"/>
</dbReference>
<name>A0AAN6NDU6_9PEZI</name>
<comment type="function">
    <text evidence="16">Phosphoribosylformylglycinamidine synthase involved in the purines biosynthetic pathway. Catalyzes the ATP-dependent conversion of formylglycinamide ribonucleotide (FGAR) and glutamine to yield formylglycinamidine ribonucleotide (FGAM) and glutamate.</text>
</comment>
<dbReference type="FunFam" id="3.30.1330.10:FF:000005">
    <property type="entry name" value="Phosphoribosylformylglycinamidine synthase"/>
    <property type="match status" value="1"/>
</dbReference>
<comment type="caution">
    <text evidence="22">The sequence shown here is derived from an EMBL/GenBank/DDBJ whole genome shotgun (WGS) entry which is preliminary data.</text>
</comment>
<evidence type="ECO:0000256" key="6">
    <source>
        <dbReference type="ARBA" id="ARBA00022598"/>
    </source>
</evidence>
<comment type="similarity">
    <text evidence="3">In the N-terminal section; belongs to the FGAMS family.</text>
</comment>
<feature type="domain" description="PurM-like C-terminal" evidence="18">
    <location>
        <begin position="885"/>
        <end position="1016"/>
    </location>
</feature>
<dbReference type="HAMAP" id="MF_00419">
    <property type="entry name" value="PurL_1"/>
    <property type="match status" value="1"/>
</dbReference>
<dbReference type="Proteomes" id="UP001303473">
    <property type="component" value="Unassembled WGS sequence"/>
</dbReference>
<keyword evidence="7" id="KW-0479">Metal-binding</keyword>
<dbReference type="FunFam" id="3.30.1330.10:FF:000002">
    <property type="entry name" value="Phosphoribosylformylglycinamidine synthase"/>
    <property type="match status" value="1"/>
</dbReference>
<dbReference type="FunFam" id="3.90.650.10:FF:000024">
    <property type="entry name" value="Phosphoribosylformylglycinamidine synthase"/>
    <property type="match status" value="1"/>
</dbReference>
<evidence type="ECO:0000313" key="23">
    <source>
        <dbReference type="Proteomes" id="UP001303473"/>
    </source>
</evidence>
<dbReference type="SUPFAM" id="SSF109736">
    <property type="entry name" value="FGAM synthase PurL, linker domain"/>
    <property type="match status" value="1"/>
</dbReference>
<evidence type="ECO:0000256" key="1">
    <source>
        <dbReference type="ARBA" id="ARBA00004496"/>
    </source>
</evidence>
<dbReference type="Pfam" id="PF13507">
    <property type="entry name" value="GATase_5"/>
    <property type="match status" value="1"/>
</dbReference>
<organism evidence="22 23">
    <name type="scientific">Diplogelasinospora grovesii</name>
    <dbReference type="NCBI Taxonomy" id="303347"/>
    <lineage>
        <taxon>Eukaryota</taxon>
        <taxon>Fungi</taxon>
        <taxon>Dikarya</taxon>
        <taxon>Ascomycota</taxon>
        <taxon>Pezizomycotina</taxon>
        <taxon>Sordariomycetes</taxon>
        <taxon>Sordariomycetidae</taxon>
        <taxon>Sordariales</taxon>
        <taxon>Diplogelasinosporaceae</taxon>
        <taxon>Diplogelasinospora</taxon>
    </lineage>
</organism>
<evidence type="ECO:0000256" key="15">
    <source>
        <dbReference type="ARBA" id="ARBA00052585"/>
    </source>
</evidence>
<dbReference type="Gene3D" id="3.90.650.10">
    <property type="entry name" value="PurM-like C-terminal domain"/>
    <property type="match status" value="2"/>
</dbReference>
<dbReference type="PANTHER" id="PTHR10099:SF1">
    <property type="entry name" value="PHOSPHORIBOSYLFORMYLGLYCINAMIDINE SYNTHASE"/>
    <property type="match status" value="1"/>
</dbReference>
<protein>
    <recommendedName>
        <fullName evidence="17">Phosphoribosylformylglycinamidine synthase</fullName>
        <ecNumber evidence="4">6.3.5.3</ecNumber>
    </recommendedName>
    <alternativeName>
        <fullName evidence="14">Formylglycinamide ribonucleotide amidotransferase</fullName>
    </alternativeName>
    <alternativeName>
        <fullName evidence="13">Formylglycinamide ribotide amidotransferase</fullName>
    </alternativeName>
</protein>
<dbReference type="InterPro" id="IPR055181">
    <property type="entry name" value="FGAR-AT_PurM_N-like"/>
</dbReference>
<dbReference type="InterPro" id="IPR040707">
    <property type="entry name" value="FGAR-AT_N"/>
</dbReference>
<evidence type="ECO:0000259" key="19">
    <source>
        <dbReference type="Pfam" id="PF18072"/>
    </source>
</evidence>
<dbReference type="InterPro" id="IPR041609">
    <property type="entry name" value="PurL_linker"/>
</dbReference>
<keyword evidence="23" id="KW-1185">Reference proteome</keyword>
<comment type="subcellular location">
    <subcellularLocation>
        <location evidence="1">Cytoplasm</location>
    </subcellularLocation>
</comment>
<keyword evidence="12" id="KW-0315">Glutamine amidotransferase</keyword>
<dbReference type="InterPro" id="IPR010918">
    <property type="entry name" value="PurM-like_C_dom"/>
</dbReference>
<evidence type="ECO:0000256" key="11">
    <source>
        <dbReference type="ARBA" id="ARBA00022842"/>
    </source>
</evidence>
<dbReference type="NCBIfam" id="NF003672">
    <property type="entry name" value="PRK05297.1"/>
    <property type="match status" value="1"/>
</dbReference>
<feature type="domain" description="Phosphoribosylformylglycinamidine synthase N-terminal" evidence="20">
    <location>
        <begin position="38"/>
        <end position="154"/>
    </location>
</feature>
<dbReference type="InterPro" id="IPR010073">
    <property type="entry name" value="PurL_large"/>
</dbReference>
<dbReference type="Pfam" id="PF02769">
    <property type="entry name" value="AIRS_C"/>
    <property type="match status" value="2"/>
</dbReference>
<dbReference type="PROSITE" id="PS51273">
    <property type="entry name" value="GATASE_TYPE_1"/>
    <property type="match status" value="1"/>
</dbReference>
<keyword evidence="8" id="KW-0547">Nucleotide-binding</keyword>
<keyword evidence="6" id="KW-0436">Ligase</keyword>
<dbReference type="GO" id="GO:0046872">
    <property type="term" value="F:metal ion binding"/>
    <property type="evidence" value="ECO:0007669"/>
    <property type="project" value="UniProtKB-KW"/>
</dbReference>
<gene>
    <name evidence="22" type="ORF">QBC46DRAFT_352784</name>
</gene>
<evidence type="ECO:0000256" key="12">
    <source>
        <dbReference type="ARBA" id="ARBA00022962"/>
    </source>
</evidence>
<sequence>MPHEELVGESCYTPSEVQKLLQQINDKSPAKVSHIHGQWVYFVDSQNGGGLDKVKQLLQVVDSSKSAPAADRGANFVEVHITPRNISPWSSQATAIAHVCGLKDQVRRIERGRVITIVYNDKFDGEPDLSFRDVIHDRMTERFDLERPSLDRMFAEDARSPLVVVDIFSDARGPLAVLQEYNQKMGLALDQWEMEYLVDVFTKLGRPPNDVELFSFAQVNSEHCRHKVFNGEWTIDGTSMDRSLFEMIKNTHKKTPDFTVSAYSDNAAVLQGETANFWAPDYSTGTWKLSKEVVHPLIKVETHNHPTAISPFPGAATGSGGEIRDEGAVGRGSTPKAGLSGFWVSDLHIPGKKRAWEADIGKPFHYASSLDIMLQAPIGSARFNNEFGRPALTGTFRTLLANGAGSDQAPDWRGYHKPIMIAGGIGSVRPQHALKNPSDVHDGAHVIVLGGPAMLIGLGGGAASSSSGSEATAELDFSSVQRGNPEMERRAQMVINTCVALGDENPIAMIHDVGAGGLSNALPELVKDAGYGGRFELRRVESADKSMSPLEIWCNEAQERYVLLVNKNGLSRFTAICRRERCGFSNVGSVVAKDESGVARLVLTDEEPTIPPPPENPIDLPFDVLFPPSRKLQKAVNKVPRNLPAFNAAASLAETYKSSDLGEMVSRATELVFSLPSVGSKMFLITIGDRSVGGLTVQDQLVGPWQTPVADVAVTLTSFSLEEKSRRGEAMAMGEKPTLALISAAASARMAVVESLMNLGAADIKGDADRRGDLRRVKLSANWMAAVNHPGEGAELYEAVQAIGMELCPQLGVAIPVGKDSTSMKASWKDKETGESRSVTAPVSVVISAFSPVGDVRRTWTPQLRRVEEVGETVLLFVDLAKGHKAMGGSALAQCLGQLGNEAPDVRDVELVRDYFDALSQLHEDDVVLAYHDRSDGGLLTTVAEMMFAGRCGADISLDGIAASESDVLDALFNEELGAVFQVRKGDETRFKRSFATCGPPAGLIRRIGYVRPTSNQSLTVRYQSKTLVDLDRGEMQQWWSSTSFEMQKLRDNPACAESEYAALVDSTDPGLSYKLQFDPADISLPMMTTLKGLVTRPRVAILREQGVNGHAEMAFAFRAAGFDAVDVHMSDILDGYSLDGFRGIAACGGFSYGDVLGAGQGWAKSILMHEGARKTFETFFKRPDTFSLGVCNGCQMLTRLKELIPGAEHWPTFVENASQQFEARYSMVEIQDPEPSVFFDGMSGSQFPIVVSHGEGRAEFSRQAELDLLNDDGLIPMRYIDNHGSVTEQYPFNPNGSPQGIAGVKSRDGRVVAMMPHPERTIMADVGSWTPKDKQDKWGQYGPWFRLFLNARKWVG</sequence>
<dbReference type="SUPFAM" id="SSF55326">
    <property type="entry name" value="PurM N-terminal domain-like"/>
    <property type="match status" value="2"/>
</dbReference>
<dbReference type="Pfam" id="PF18076">
    <property type="entry name" value="FGAR-AT_N"/>
    <property type="match status" value="1"/>
</dbReference>
<evidence type="ECO:0000313" key="22">
    <source>
        <dbReference type="EMBL" id="KAK3941922.1"/>
    </source>
</evidence>
<evidence type="ECO:0000256" key="13">
    <source>
        <dbReference type="ARBA" id="ARBA00029823"/>
    </source>
</evidence>
<dbReference type="EC" id="6.3.5.3" evidence="4"/>
<dbReference type="Gene3D" id="3.40.50.880">
    <property type="match status" value="1"/>
</dbReference>
<proteinExistence type="inferred from homology"/>
<evidence type="ECO:0000259" key="20">
    <source>
        <dbReference type="Pfam" id="PF18076"/>
    </source>
</evidence>
<dbReference type="Gene3D" id="1.10.8.750">
    <property type="entry name" value="Phosphoribosylformylglycinamidine synthase, linker domain"/>
    <property type="match status" value="1"/>
</dbReference>
<dbReference type="CDD" id="cd02204">
    <property type="entry name" value="PurL_repeat2"/>
    <property type="match status" value="1"/>
</dbReference>
<comment type="pathway">
    <text evidence="2">Purine metabolism; IMP biosynthesis via de novo pathway; 5-amino-1-(5-phospho-D-ribosyl)imidazole from N(2)-formyl-N(1)-(5-phospho-D-ribosyl)glycinamide: step 1/2.</text>
</comment>
<dbReference type="SMART" id="SM01211">
    <property type="entry name" value="GATase_5"/>
    <property type="match status" value="1"/>
</dbReference>
<dbReference type="FunFam" id="3.90.650.10:FF:000005">
    <property type="entry name" value="Phosphoribosylformylglycinamidine synthase"/>
    <property type="match status" value="1"/>
</dbReference>
<dbReference type="SUPFAM" id="SSF52317">
    <property type="entry name" value="Class I glutamine amidotransferase-like"/>
    <property type="match status" value="1"/>
</dbReference>
<dbReference type="GO" id="GO:0006189">
    <property type="term" value="P:'de novo' IMP biosynthetic process"/>
    <property type="evidence" value="ECO:0007669"/>
    <property type="project" value="InterPro"/>
</dbReference>
<dbReference type="GO" id="GO:0005737">
    <property type="term" value="C:cytoplasm"/>
    <property type="evidence" value="ECO:0007669"/>
    <property type="project" value="UniProtKB-SubCell"/>
</dbReference>
<keyword evidence="11" id="KW-0460">Magnesium</keyword>
<dbReference type="SUPFAM" id="SSF82697">
    <property type="entry name" value="PurS-like"/>
    <property type="match status" value="1"/>
</dbReference>
<keyword evidence="5" id="KW-0963">Cytoplasm</keyword>
<dbReference type="Pfam" id="PF22689">
    <property type="entry name" value="FGAR-AT_PurM_N-like"/>
    <property type="match status" value="1"/>
</dbReference>
<feature type="domain" description="FGAR-AT PurM N-terminal-like" evidence="21">
    <location>
        <begin position="680"/>
        <end position="852"/>
    </location>
</feature>
<evidence type="ECO:0000256" key="16">
    <source>
        <dbReference type="ARBA" id="ARBA00057317"/>
    </source>
</evidence>
<accession>A0AAN6NDU6</accession>
<dbReference type="InterPro" id="IPR036604">
    <property type="entry name" value="PurS-like_sf"/>
</dbReference>
<evidence type="ECO:0000256" key="3">
    <source>
        <dbReference type="ARBA" id="ARBA00008608"/>
    </source>
</evidence>
<keyword evidence="9" id="KW-0658">Purine biosynthesis</keyword>
<dbReference type="InterPro" id="IPR036921">
    <property type="entry name" value="PurM-like_N_sf"/>
</dbReference>
<evidence type="ECO:0000256" key="4">
    <source>
        <dbReference type="ARBA" id="ARBA00012747"/>
    </source>
</evidence>
<evidence type="ECO:0000259" key="18">
    <source>
        <dbReference type="Pfam" id="PF02769"/>
    </source>
</evidence>
<evidence type="ECO:0000256" key="8">
    <source>
        <dbReference type="ARBA" id="ARBA00022741"/>
    </source>
</evidence>
<comment type="catalytic activity">
    <reaction evidence="15">
        <text>N(2)-formyl-N(1)-(5-phospho-beta-D-ribosyl)glycinamide + L-glutamine + ATP + H2O = 2-formamido-N(1)-(5-O-phospho-beta-D-ribosyl)acetamidine + L-glutamate + ADP + phosphate + H(+)</text>
        <dbReference type="Rhea" id="RHEA:17129"/>
        <dbReference type="ChEBI" id="CHEBI:15377"/>
        <dbReference type="ChEBI" id="CHEBI:15378"/>
        <dbReference type="ChEBI" id="CHEBI:29985"/>
        <dbReference type="ChEBI" id="CHEBI:30616"/>
        <dbReference type="ChEBI" id="CHEBI:43474"/>
        <dbReference type="ChEBI" id="CHEBI:58359"/>
        <dbReference type="ChEBI" id="CHEBI:147286"/>
        <dbReference type="ChEBI" id="CHEBI:147287"/>
        <dbReference type="ChEBI" id="CHEBI:456216"/>
        <dbReference type="EC" id="6.3.5.3"/>
    </reaction>
</comment>
<feature type="domain" description="Phosphoribosylformylglycinamidine synthase linker" evidence="19">
    <location>
        <begin position="178"/>
        <end position="227"/>
    </location>
</feature>
<dbReference type="PANTHER" id="PTHR10099">
    <property type="entry name" value="PHOSPHORIBOSYLFORMYLGLYCINAMIDINE SYNTHASE"/>
    <property type="match status" value="1"/>
</dbReference>
<dbReference type="InterPro" id="IPR029062">
    <property type="entry name" value="Class_I_gatase-like"/>
</dbReference>
<dbReference type="InterPro" id="IPR036676">
    <property type="entry name" value="PurM-like_C_sf"/>
</dbReference>
<keyword evidence="10" id="KW-0067">ATP-binding</keyword>
<dbReference type="NCBIfam" id="TIGR01735">
    <property type="entry name" value="FGAM_synt"/>
    <property type="match status" value="1"/>
</dbReference>